<evidence type="ECO:0000313" key="4">
    <source>
        <dbReference type="EMBL" id="KAG0652442.1"/>
    </source>
</evidence>
<dbReference type="PANTHER" id="PTHR33365:SF11">
    <property type="entry name" value="TAT PATHWAY SIGNAL SEQUENCE"/>
    <property type="match status" value="1"/>
</dbReference>
<dbReference type="GO" id="GO:0016491">
    <property type="term" value="F:oxidoreductase activity"/>
    <property type="evidence" value="ECO:0007669"/>
    <property type="project" value="UniProtKB-KW"/>
</dbReference>
<dbReference type="Pfam" id="PF11807">
    <property type="entry name" value="UstYa"/>
    <property type="match status" value="1"/>
</dbReference>
<dbReference type="OrthoDB" id="3558352at2759"/>
<evidence type="ECO:0000256" key="3">
    <source>
        <dbReference type="ARBA" id="ARBA00035112"/>
    </source>
</evidence>
<comment type="pathway">
    <text evidence="1">Mycotoxin biosynthesis.</text>
</comment>
<dbReference type="AlphaFoldDB" id="A0A9P6VQQ6"/>
<gene>
    <name evidence="4" type="ORF">D0Z07_1046</name>
</gene>
<reference evidence="4" key="1">
    <citation type="submission" date="2019-07" db="EMBL/GenBank/DDBJ databases">
        <title>Hyphodiscus hymeniophilus genome sequencing and assembly.</title>
        <authorList>
            <person name="Kramer G."/>
            <person name="Nodwell J."/>
        </authorList>
    </citation>
    <scope>NUCLEOTIDE SEQUENCE</scope>
    <source>
        <strain evidence="4">ATCC 34498</strain>
    </source>
</reference>
<dbReference type="EMBL" id="VNKQ01000003">
    <property type="protein sequence ID" value="KAG0652442.1"/>
    <property type="molecule type" value="Genomic_DNA"/>
</dbReference>
<sequence length="121" mass="13597">MPASLPWNDTEESEVYQASVVHQLHCLDLLRIAMISYTKGEVSPHAQLGHMVHCFDIIRQGITCAGDTTLAFGEKVRREDGSLRTRYDGIGTVHNCRDWEVVKEQLEAHQVFNMAGSLVET</sequence>
<evidence type="ECO:0000256" key="2">
    <source>
        <dbReference type="ARBA" id="ARBA00023002"/>
    </source>
</evidence>
<evidence type="ECO:0000313" key="5">
    <source>
        <dbReference type="Proteomes" id="UP000785200"/>
    </source>
</evidence>
<keyword evidence="5" id="KW-1185">Reference proteome</keyword>
<evidence type="ECO:0000256" key="1">
    <source>
        <dbReference type="ARBA" id="ARBA00004685"/>
    </source>
</evidence>
<comment type="similarity">
    <text evidence="3">Belongs to the ustYa family.</text>
</comment>
<dbReference type="PANTHER" id="PTHR33365">
    <property type="entry name" value="YALI0B05434P"/>
    <property type="match status" value="1"/>
</dbReference>
<keyword evidence="2" id="KW-0560">Oxidoreductase</keyword>
<comment type="caution">
    <text evidence="4">The sequence shown here is derived from an EMBL/GenBank/DDBJ whole genome shotgun (WGS) entry which is preliminary data.</text>
</comment>
<protein>
    <submittedName>
        <fullName evidence="4">Uncharacterized protein</fullName>
    </submittedName>
</protein>
<organism evidence="4 5">
    <name type="scientific">Hyphodiscus hymeniophilus</name>
    <dbReference type="NCBI Taxonomy" id="353542"/>
    <lineage>
        <taxon>Eukaryota</taxon>
        <taxon>Fungi</taxon>
        <taxon>Dikarya</taxon>
        <taxon>Ascomycota</taxon>
        <taxon>Pezizomycotina</taxon>
        <taxon>Leotiomycetes</taxon>
        <taxon>Helotiales</taxon>
        <taxon>Hyphodiscaceae</taxon>
        <taxon>Hyphodiscus</taxon>
    </lineage>
</organism>
<accession>A0A9P6VQQ6</accession>
<dbReference type="InterPro" id="IPR021765">
    <property type="entry name" value="UstYa-like"/>
</dbReference>
<dbReference type="Proteomes" id="UP000785200">
    <property type="component" value="Unassembled WGS sequence"/>
</dbReference>
<dbReference type="GO" id="GO:0043386">
    <property type="term" value="P:mycotoxin biosynthetic process"/>
    <property type="evidence" value="ECO:0007669"/>
    <property type="project" value="InterPro"/>
</dbReference>
<proteinExistence type="inferred from homology"/>
<name>A0A9P6VQQ6_9HELO</name>